<name>A0A014MGK7_9GAMM</name>
<dbReference type="STRING" id="69222.BG55_01075"/>
<dbReference type="InterPro" id="IPR036692">
    <property type="entry name" value="Shew3726-like_sf"/>
</dbReference>
<keyword evidence="2" id="KW-1185">Reference proteome</keyword>
<dbReference type="Gene3D" id="3.30.160.140">
    <property type="entry name" value="Shew3726-like"/>
    <property type="match status" value="1"/>
</dbReference>
<proteinExistence type="predicted"/>
<comment type="caution">
    <text evidence="1">The sequence shown here is derived from an EMBL/GenBank/DDBJ whole genome shotgun (WGS) entry which is preliminary data.</text>
</comment>
<dbReference type="Pfam" id="PF07369">
    <property type="entry name" value="DUF1488"/>
    <property type="match status" value="1"/>
</dbReference>
<reference evidence="1 2" key="1">
    <citation type="submission" date="2014-02" db="EMBL/GenBank/DDBJ databases">
        <title>Draft genome of Erwinia mallotivora strain BT-MARDI, a papaya dieback pathogen.</title>
        <authorList>
            <person name="Redzuan R."/>
            <person name="Abu Bakar N."/>
            <person name="Badrun R."/>
            <person name="Mohd Raih M.F."/>
            <person name="Rozano L."/>
            <person name="Mat Amin N."/>
        </authorList>
    </citation>
    <scope>NUCLEOTIDE SEQUENCE [LARGE SCALE GENOMIC DNA]</scope>
    <source>
        <strain evidence="1 2">BT-MARDI</strain>
    </source>
</reference>
<dbReference type="InterPro" id="IPR009962">
    <property type="entry name" value="DUF1488"/>
</dbReference>
<dbReference type="OrthoDB" id="6465020at2"/>
<dbReference type="AlphaFoldDB" id="A0A014MGK7"/>
<dbReference type="PATRIC" id="fig|69222.5.peg.233"/>
<organism evidence="1 2">
    <name type="scientific">Erwinia mallotivora</name>
    <dbReference type="NCBI Taxonomy" id="69222"/>
    <lineage>
        <taxon>Bacteria</taxon>
        <taxon>Pseudomonadati</taxon>
        <taxon>Pseudomonadota</taxon>
        <taxon>Gammaproteobacteria</taxon>
        <taxon>Enterobacterales</taxon>
        <taxon>Erwiniaceae</taxon>
        <taxon>Erwinia</taxon>
    </lineage>
</organism>
<protein>
    <submittedName>
        <fullName evidence="1">Uncharacterized protein</fullName>
    </submittedName>
</protein>
<evidence type="ECO:0000313" key="1">
    <source>
        <dbReference type="EMBL" id="EXU77209.1"/>
    </source>
</evidence>
<gene>
    <name evidence="1" type="ORF">BG55_01075</name>
</gene>
<dbReference type="RefSeq" id="WP_034933347.1">
    <property type="nucleotide sequence ID" value="NZ_JFHN01000016.1"/>
</dbReference>
<sequence length="83" mass="9573">MNQSVQFPDLEEWDDVLKAICFPALVDGFQVICFISGESVIHRFGSEGTVLDLFRQHRWDLEDEAEAMIKAGHEDDQGRFWLS</sequence>
<accession>A0A014MGK7</accession>
<evidence type="ECO:0000313" key="2">
    <source>
        <dbReference type="Proteomes" id="UP000019918"/>
    </source>
</evidence>
<dbReference type="EMBL" id="JFHN01000016">
    <property type="protein sequence ID" value="EXU77209.1"/>
    <property type="molecule type" value="Genomic_DNA"/>
</dbReference>
<dbReference type="SUPFAM" id="SSF160272">
    <property type="entry name" value="Shew3726-like"/>
    <property type="match status" value="1"/>
</dbReference>
<dbReference type="Proteomes" id="UP000019918">
    <property type="component" value="Unassembled WGS sequence"/>
</dbReference>